<dbReference type="InterPro" id="IPR018394">
    <property type="entry name" value="DNA_photolyase_1_CS_C"/>
</dbReference>
<name>A0A937UQN7_9ACTN</name>
<keyword evidence="10" id="KW-1185">Reference proteome</keyword>
<feature type="domain" description="Photolyase/cryptochrome alpha/beta" evidence="8">
    <location>
        <begin position="2"/>
        <end position="131"/>
    </location>
</feature>
<dbReference type="PANTHER" id="PTHR11455:SF9">
    <property type="entry name" value="CRYPTOCHROME CIRCADIAN CLOCK 5 ISOFORM X1"/>
    <property type="match status" value="1"/>
</dbReference>
<keyword evidence="1 4" id="KW-0285">Flavoprotein</keyword>
<keyword evidence="3 6" id="KW-0157">Chromophore</keyword>
<dbReference type="Gene3D" id="1.25.40.80">
    <property type="match status" value="1"/>
</dbReference>
<feature type="site" description="Electron transfer via tryptophanyl radical" evidence="5">
    <location>
        <position position="289"/>
    </location>
</feature>
<comment type="cofactor">
    <cofactor evidence="4">
        <name>FAD</name>
        <dbReference type="ChEBI" id="CHEBI:57692"/>
    </cofactor>
    <text evidence="4">Binds 1 FAD per subunit.</text>
</comment>
<evidence type="ECO:0000256" key="7">
    <source>
        <dbReference type="SAM" id="MobiDB-lite"/>
    </source>
</evidence>
<evidence type="ECO:0000256" key="3">
    <source>
        <dbReference type="ARBA" id="ARBA00022991"/>
    </source>
</evidence>
<dbReference type="InterPro" id="IPR006050">
    <property type="entry name" value="DNA_photolyase_N"/>
</dbReference>
<comment type="similarity">
    <text evidence="6">Belongs to the DNA photolyase family.</text>
</comment>
<feature type="binding site" evidence="4">
    <location>
        <position position="257"/>
    </location>
    <ligand>
        <name>FAD</name>
        <dbReference type="ChEBI" id="CHEBI:57692"/>
    </ligand>
</feature>
<gene>
    <name evidence="9" type="ORF">I7412_24605</name>
</gene>
<feature type="binding site" evidence="4">
    <location>
        <begin position="355"/>
        <end position="357"/>
    </location>
    <ligand>
        <name>FAD</name>
        <dbReference type="ChEBI" id="CHEBI:57692"/>
    </ligand>
</feature>
<dbReference type="InterPro" id="IPR036134">
    <property type="entry name" value="Crypto/Photolyase_FAD-like_sf"/>
</dbReference>
<dbReference type="SUPFAM" id="SSF52425">
    <property type="entry name" value="Cryptochrome/photolyase, N-terminal domain"/>
    <property type="match status" value="1"/>
</dbReference>
<dbReference type="InterPro" id="IPR005101">
    <property type="entry name" value="Cryptochr/Photolyase_FAD-bd"/>
</dbReference>
<evidence type="ECO:0000256" key="2">
    <source>
        <dbReference type="ARBA" id="ARBA00022827"/>
    </source>
</evidence>
<dbReference type="GO" id="GO:0009416">
    <property type="term" value="P:response to light stimulus"/>
    <property type="evidence" value="ECO:0007669"/>
    <property type="project" value="TreeGrafter"/>
</dbReference>
<dbReference type="PANTHER" id="PTHR11455">
    <property type="entry name" value="CRYPTOCHROME"/>
    <property type="match status" value="1"/>
</dbReference>
<dbReference type="PROSITE" id="PS00394">
    <property type="entry name" value="DNA_PHOTOLYASES_1_1"/>
    <property type="match status" value="1"/>
</dbReference>
<accession>A0A937UQN7</accession>
<dbReference type="GO" id="GO:0006139">
    <property type="term" value="P:nucleobase-containing compound metabolic process"/>
    <property type="evidence" value="ECO:0007669"/>
    <property type="project" value="UniProtKB-ARBA"/>
</dbReference>
<keyword evidence="2 4" id="KW-0274">FAD</keyword>
<feature type="site" description="Electron transfer via tryptophanyl radical" evidence="5">
    <location>
        <position position="365"/>
    </location>
</feature>
<proteinExistence type="inferred from homology"/>
<dbReference type="GO" id="GO:0003677">
    <property type="term" value="F:DNA binding"/>
    <property type="evidence" value="ECO:0007669"/>
    <property type="project" value="TreeGrafter"/>
</dbReference>
<feature type="binding site" evidence="4">
    <location>
        <begin position="260"/>
        <end position="267"/>
    </location>
    <ligand>
        <name>FAD</name>
        <dbReference type="ChEBI" id="CHEBI:57692"/>
    </ligand>
</feature>
<dbReference type="InterPro" id="IPR002081">
    <property type="entry name" value="Cryptochrome/DNA_photolyase_1"/>
</dbReference>
<dbReference type="PROSITE" id="PS51645">
    <property type="entry name" value="PHR_CRY_ALPHA_BETA"/>
    <property type="match status" value="1"/>
</dbReference>
<feature type="binding site" evidence="4">
    <location>
        <begin position="227"/>
        <end position="231"/>
    </location>
    <ligand>
        <name>FAD</name>
        <dbReference type="ChEBI" id="CHEBI:57692"/>
    </ligand>
</feature>
<comment type="caution">
    <text evidence="9">The sequence shown here is derived from an EMBL/GenBank/DDBJ whole genome shotgun (WGS) entry which is preliminary data.</text>
</comment>
<dbReference type="Pfam" id="PF03441">
    <property type="entry name" value="FAD_binding_7"/>
    <property type="match status" value="1"/>
</dbReference>
<protein>
    <submittedName>
        <fullName evidence="9">Deoxyribodipyrimidine photo-lyase</fullName>
    </submittedName>
</protein>
<evidence type="ECO:0000259" key="8">
    <source>
        <dbReference type="PROSITE" id="PS51645"/>
    </source>
</evidence>
<dbReference type="SUPFAM" id="SSF48173">
    <property type="entry name" value="Cryptochrome/photolyase FAD-binding domain"/>
    <property type="match status" value="1"/>
</dbReference>
<dbReference type="GO" id="GO:0006950">
    <property type="term" value="P:response to stress"/>
    <property type="evidence" value="ECO:0007669"/>
    <property type="project" value="UniProtKB-ARBA"/>
</dbReference>
<organism evidence="9 10">
    <name type="scientific">Frankia nepalensis</name>
    <dbReference type="NCBI Taxonomy" id="1836974"/>
    <lineage>
        <taxon>Bacteria</taxon>
        <taxon>Bacillati</taxon>
        <taxon>Actinomycetota</taxon>
        <taxon>Actinomycetes</taxon>
        <taxon>Frankiales</taxon>
        <taxon>Frankiaceae</taxon>
        <taxon>Frankia</taxon>
    </lineage>
</organism>
<dbReference type="PRINTS" id="PR00147">
    <property type="entry name" value="DNAPHOTLYASE"/>
</dbReference>
<evidence type="ECO:0000313" key="10">
    <source>
        <dbReference type="Proteomes" id="UP000604475"/>
    </source>
</evidence>
<dbReference type="Pfam" id="PF00875">
    <property type="entry name" value="DNA_photolyase"/>
    <property type="match status" value="1"/>
</dbReference>
<feature type="site" description="Electron transfer via tryptophanyl radical" evidence="5">
    <location>
        <position position="342"/>
    </location>
</feature>
<evidence type="ECO:0000313" key="9">
    <source>
        <dbReference type="EMBL" id="MBL7630283.1"/>
    </source>
</evidence>
<dbReference type="AlphaFoldDB" id="A0A937UQN7"/>
<dbReference type="EMBL" id="JAEACQ010000246">
    <property type="protein sequence ID" value="MBL7630283.1"/>
    <property type="molecule type" value="Genomic_DNA"/>
</dbReference>
<dbReference type="GO" id="GO:0071949">
    <property type="term" value="F:FAD binding"/>
    <property type="evidence" value="ECO:0007669"/>
    <property type="project" value="TreeGrafter"/>
</dbReference>
<dbReference type="RefSeq" id="WP_203002584.1">
    <property type="nucleotide sequence ID" value="NZ_JADWYU010000200.1"/>
</dbReference>
<evidence type="ECO:0000256" key="1">
    <source>
        <dbReference type="ARBA" id="ARBA00022630"/>
    </source>
</evidence>
<dbReference type="Gene3D" id="3.40.50.620">
    <property type="entry name" value="HUPs"/>
    <property type="match status" value="1"/>
</dbReference>
<feature type="binding site" evidence="4">
    <location>
        <position position="215"/>
    </location>
    <ligand>
        <name>FAD</name>
        <dbReference type="ChEBI" id="CHEBI:57692"/>
    </ligand>
</feature>
<dbReference type="GO" id="GO:0003904">
    <property type="term" value="F:deoxyribodipyrimidine photo-lyase activity"/>
    <property type="evidence" value="ECO:0007669"/>
    <property type="project" value="TreeGrafter"/>
</dbReference>
<evidence type="ECO:0000256" key="4">
    <source>
        <dbReference type="PIRSR" id="PIRSR602081-1"/>
    </source>
</evidence>
<dbReference type="InterPro" id="IPR014729">
    <property type="entry name" value="Rossmann-like_a/b/a_fold"/>
</dbReference>
<reference evidence="9" key="1">
    <citation type="submission" date="2020-12" db="EMBL/GenBank/DDBJ databases">
        <title>Genomic characterization of non-nitrogen-fixing Frankia strains.</title>
        <authorList>
            <person name="Carlos-Shanley C."/>
            <person name="Guerra T."/>
            <person name="Hahn D."/>
        </authorList>
    </citation>
    <scope>NUCLEOTIDE SEQUENCE</scope>
    <source>
        <strain evidence="9">CN6</strain>
    </source>
</reference>
<evidence type="ECO:0000256" key="5">
    <source>
        <dbReference type="PIRSR" id="PIRSR602081-2"/>
    </source>
</evidence>
<dbReference type="InterPro" id="IPR036155">
    <property type="entry name" value="Crypto/Photolyase_N_sf"/>
</dbReference>
<dbReference type="Gene3D" id="1.10.579.10">
    <property type="entry name" value="DNA Cyclobutane Dipyrimidine Photolyase, subunit A, domain 3"/>
    <property type="match status" value="1"/>
</dbReference>
<dbReference type="Proteomes" id="UP000604475">
    <property type="component" value="Unassembled WGS sequence"/>
</dbReference>
<sequence length="440" mass="49370">MVTTLAVFTRDLRVRDNPMLVAAAREAERVVPVFVLDAAMDRSGFAAGGRRRFLAESLTDLDRSLRELGGRLVLRAGEPVEQICRLADEVDAARVHIATDSSAHAHRREAALRSALSERRRELRGHDEVHAVVAPGRLRPAGRDHFAVFGAYHRRWSDVPWRRVLGPPERIRLPELDPGALPPVEPRAGTDGFPGGERAGLMRAERWLGQGVEHYDDQRDRLAADGTSRLSPYLHLGCLSALELATRAGAGDGAREFVRQLAWRDFFHQLLDARPDTAHRDYGRQVDDWRDDPEALEAWRTGHTGVPVVDAGMRQLLAEGWLPNRARMITASFLTRTLGIDWRAGAAHYLEHLVDGDLANNNLNWQWVAGTGTDRRPGRVLNPLRQAERYDPDGAYVRRHVPELADLAARDLRQPWRLPDPERRALKYPAPLPGLADTLR</sequence>
<evidence type="ECO:0000256" key="6">
    <source>
        <dbReference type="RuleBase" id="RU004182"/>
    </source>
</evidence>
<feature type="region of interest" description="Disordered" evidence="7">
    <location>
        <begin position="174"/>
        <end position="196"/>
    </location>
</feature>